<dbReference type="GO" id="GO:0003714">
    <property type="term" value="F:transcription corepressor activity"/>
    <property type="evidence" value="ECO:0007669"/>
    <property type="project" value="TreeGrafter"/>
</dbReference>
<keyword evidence="4" id="KW-0539">Nucleus</keyword>
<keyword evidence="8" id="KW-1185">Reference proteome</keyword>
<evidence type="ECO:0000256" key="4">
    <source>
        <dbReference type="ARBA" id="ARBA00023242"/>
    </source>
</evidence>
<dbReference type="PANTHER" id="PTHR13859:SF11">
    <property type="entry name" value="GRUNGE, ISOFORM J"/>
    <property type="match status" value="1"/>
</dbReference>
<evidence type="ECO:0000259" key="6">
    <source>
        <dbReference type="PROSITE" id="PS51293"/>
    </source>
</evidence>
<accession>A0A7J6VHM7</accession>
<dbReference type="AlphaFoldDB" id="A0A7J6VHM7"/>
<dbReference type="InterPro" id="IPR009057">
    <property type="entry name" value="Homeodomain-like_sf"/>
</dbReference>
<dbReference type="InterPro" id="IPR057712">
    <property type="entry name" value="DUF7952"/>
</dbReference>
<dbReference type="Pfam" id="PF25826">
    <property type="entry name" value="DUF7952"/>
    <property type="match status" value="1"/>
</dbReference>
<dbReference type="OrthoDB" id="1634742at2759"/>
<name>A0A7J6VHM7_THATH</name>
<dbReference type="PROSITE" id="PS51293">
    <property type="entry name" value="SANT"/>
    <property type="match status" value="1"/>
</dbReference>
<feature type="non-terminal residue" evidence="7">
    <location>
        <position position="1"/>
    </location>
</feature>
<gene>
    <name evidence="7" type="ORF">FRX31_025817</name>
</gene>
<dbReference type="Pfam" id="PF24662">
    <property type="entry name" value="DUF7650"/>
    <property type="match status" value="1"/>
</dbReference>
<keyword evidence="2" id="KW-0805">Transcription regulation</keyword>
<keyword evidence="3" id="KW-0804">Transcription</keyword>
<dbReference type="FunFam" id="1.10.10.60:FF:000374">
    <property type="entry name" value="Arginine-glutamic acid dipeptide repeat protein"/>
    <property type="match status" value="1"/>
</dbReference>
<dbReference type="PANTHER" id="PTHR13859">
    <property type="entry name" value="ATROPHIN-RELATED"/>
    <property type="match status" value="1"/>
</dbReference>
<dbReference type="Proteomes" id="UP000554482">
    <property type="component" value="Unassembled WGS sequence"/>
</dbReference>
<evidence type="ECO:0000313" key="7">
    <source>
        <dbReference type="EMBL" id="KAF5184599.1"/>
    </source>
</evidence>
<evidence type="ECO:0000256" key="5">
    <source>
        <dbReference type="SAM" id="MobiDB-lite"/>
    </source>
</evidence>
<comment type="caution">
    <text evidence="7">The sequence shown here is derived from an EMBL/GenBank/DDBJ whole genome shotgun (WGS) entry which is preliminary data.</text>
</comment>
<evidence type="ECO:0000256" key="3">
    <source>
        <dbReference type="ARBA" id="ARBA00023163"/>
    </source>
</evidence>
<dbReference type="GO" id="GO:0005634">
    <property type="term" value="C:nucleus"/>
    <property type="evidence" value="ECO:0007669"/>
    <property type="project" value="UniProtKB-SubCell"/>
</dbReference>
<dbReference type="Gene3D" id="1.10.10.60">
    <property type="entry name" value="Homeodomain-like"/>
    <property type="match status" value="1"/>
</dbReference>
<evidence type="ECO:0000313" key="8">
    <source>
        <dbReference type="Proteomes" id="UP000554482"/>
    </source>
</evidence>
<evidence type="ECO:0000256" key="1">
    <source>
        <dbReference type="ARBA" id="ARBA00004123"/>
    </source>
</evidence>
<dbReference type="EMBL" id="JABWDY010031879">
    <property type="protein sequence ID" value="KAF5184599.1"/>
    <property type="molecule type" value="Genomic_DNA"/>
</dbReference>
<comment type="subcellular location">
    <subcellularLocation>
        <location evidence="1">Nucleus</location>
    </subcellularLocation>
</comment>
<dbReference type="InterPro" id="IPR017884">
    <property type="entry name" value="SANT_dom"/>
</dbReference>
<dbReference type="SUPFAM" id="SSF46689">
    <property type="entry name" value="Homeodomain-like"/>
    <property type="match status" value="1"/>
</dbReference>
<protein>
    <submittedName>
        <fullName evidence="7">Arginine-glutamic acid dipeptide repeat protein</fullName>
    </submittedName>
</protein>
<feature type="compositionally biased region" description="Acidic residues" evidence="5">
    <location>
        <begin position="494"/>
        <end position="504"/>
    </location>
</feature>
<evidence type="ECO:0000256" key="2">
    <source>
        <dbReference type="ARBA" id="ARBA00023015"/>
    </source>
</evidence>
<proteinExistence type="predicted"/>
<reference evidence="7 8" key="1">
    <citation type="submission" date="2020-06" db="EMBL/GenBank/DDBJ databases">
        <title>Transcriptomic and genomic resources for Thalictrum thalictroides and T. hernandezii: Facilitating candidate gene discovery in an emerging model plant lineage.</title>
        <authorList>
            <person name="Arias T."/>
            <person name="Riano-Pachon D.M."/>
            <person name="Di Stilio V.S."/>
        </authorList>
    </citation>
    <scope>NUCLEOTIDE SEQUENCE [LARGE SCALE GENOMIC DNA]</scope>
    <source>
        <strain evidence="8">cv. WT478/WT964</strain>
        <tissue evidence="7">Leaves</tissue>
    </source>
</reference>
<organism evidence="7 8">
    <name type="scientific">Thalictrum thalictroides</name>
    <name type="common">Rue-anemone</name>
    <name type="synonym">Anemone thalictroides</name>
    <dbReference type="NCBI Taxonomy" id="46969"/>
    <lineage>
        <taxon>Eukaryota</taxon>
        <taxon>Viridiplantae</taxon>
        <taxon>Streptophyta</taxon>
        <taxon>Embryophyta</taxon>
        <taxon>Tracheophyta</taxon>
        <taxon>Spermatophyta</taxon>
        <taxon>Magnoliopsida</taxon>
        <taxon>Ranunculales</taxon>
        <taxon>Ranunculaceae</taxon>
        <taxon>Thalictroideae</taxon>
        <taxon>Thalictrum</taxon>
    </lineage>
</organism>
<feature type="domain" description="SANT" evidence="6">
    <location>
        <begin position="146"/>
        <end position="198"/>
    </location>
</feature>
<dbReference type="InterPro" id="IPR056067">
    <property type="entry name" value="DUF7650"/>
</dbReference>
<feature type="compositionally biased region" description="Polar residues" evidence="5">
    <location>
        <begin position="507"/>
        <end position="519"/>
    </location>
</feature>
<sequence>NCDKFIDAFLETMDPVELGRDGESIIKGTSDDRLLSQGSTDINEIFGDPQVLPRVGEQYQVEIPPLMAEFEDIQLKKQPDDTEVRVEQSFIVGLPVPIMWIRDQVDKIEHKPLEFYGDSDVRRNISMLIGPNKTCLNKVHFAFPGSIGSSWSSLEVNSFLLGLYIFGKNLVQVQKFVETKKMGDILSYYYGRFYRSSDYRRWAECRKITNKKCIQGQRKNKKCIQGQRIFTRSRQHELLSRLFSHISTECQNSLPEVFKAFEEGKISLEEYVSILKATVGKGKQDLTCIVDTIKTTRPDIPTGKECNSLSSGDILKFLTGDFRLSKNKSSDLFWEAVWPRLLATGWHSEQPRNYAGSKNALVFLMPGVKKYSKRKCVKGKHYFDSITDVLNKVVSDPRLLDIEGETPKSEGKMEVNGCGAEQKFDQNGLSDGRRQCYLQPHIPNSEPDNVKFIVVDTSLADGEGPLKVRELRTLPVDTIVSTLASLSREADTNSSEEPEDEPESADMLSNGQGDSNTSRHAYDTYERGVCTKRSDCLLSDSKQERSISDLDIPNVRMEDHENQRVNTCKDKQRGKLRQSNYLVPILKRRRLSSCGKEERSRSAGVFSLNSRLKEADPCCSSDSPGACEKVGLRPLIDLNLPHDLQDFETGAPVTTEVGDSQDEPIRKESFFPIERNEVEDSQVLETFNDMVNAEQEPIGRRQGTRNRPLSTKALEALAFGDLSTKKKPRGGKAMLQENPISRPSRRARVRSSGKGKMIDGLNGVVGKADEGVYECSSNTNVVSNSQVLSEREGGHELLRAASAACHPEISAHENDLTWN</sequence>
<feature type="region of interest" description="Disordered" evidence="5">
    <location>
        <begin position="485"/>
        <end position="520"/>
    </location>
</feature>